<organism evidence="1 2">
    <name type="scientific">Fusarium pseudoanthophilum</name>
    <dbReference type="NCBI Taxonomy" id="48495"/>
    <lineage>
        <taxon>Eukaryota</taxon>
        <taxon>Fungi</taxon>
        <taxon>Dikarya</taxon>
        <taxon>Ascomycota</taxon>
        <taxon>Pezizomycotina</taxon>
        <taxon>Sordariomycetes</taxon>
        <taxon>Hypocreomycetidae</taxon>
        <taxon>Hypocreales</taxon>
        <taxon>Nectriaceae</taxon>
        <taxon>Fusarium</taxon>
        <taxon>Fusarium fujikuroi species complex</taxon>
    </lineage>
</organism>
<accession>A0A8H5PQF6</accession>
<comment type="caution">
    <text evidence="1">The sequence shown here is derived from an EMBL/GenBank/DDBJ whole genome shotgun (WGS) entry which is preliminary data.</text>
</comment>
<name>A0A8H5PQF6_9HYPO</name>
<dbReference type="Proteomes" id="UP000544095">
    <property type="component" value="Unassembled WGS sequence"/>
</dbReference>
<protein>
    <submittedName>
        <fullName evidence="1">Uncharacterized protein</fullName>
    </submittedName>
</protein>
<reference evidence="1 2" key="1">
    <citation type="submission" date="2020-05" db="EMBL/GenBank/DDBJ databases">
        <title>Identification and distribution of gene clusters putatively required for synthesis of sphingolipid metabolism inhibitors in phylogenetically diverse species of the filamentous fungus Fusarium.</title>
        <authorList>
            <person name="Kim H.-S."/>
            <person name="Busman M."/>
            <person name="Brown D.W."/>
            <person name="Divon H."/>
            <person name="Uhlig S."/>
            <person name="Proctor R.H."/>
        </authorList>
    </citation>
    <scope>NUCLEOTIDE SEQUENCE [LARGE SCALE GENOMIC DNA]</scope>
    <source>
        <strain evidence="1 2">NRRL 25211</strain>
    </source>
</reference>
<proteinExistence type="predicted"/>
<keyword evidence="2" id="KW-1185">Reference proteome</keyword>
<evidence type="ECO:0000313" key="1">
    <source>
        <dbReference type="EMBL" id="KAF5600366.1"/>
    </source>
</evidence>
<gene>
    <name evidence="1" type="ORF">FPANT_2492</name>
</gene>
<dbReference type="AlphaFoldDB" id="A0A8H5PQF6"/>
<evidence type="ECO:0000313" key="2">
    <source>
        <dbReference type="Proteomes" id="UP000544095"/>
    </source>
</evidence>
<dbReference type="EMBL" id="JAAOAR010000106">
    <property type="protein sequence ID" value="KAF5600366.1"/>
    <property type="molecule type" value="Genomic_DNA"/>
</dbReference>
<sequence length="257" mass="28935">MPSSHSYSPQPGVDFKRQIDQALGLTNNHLSELTDCLDLNSEFDTDTDQQQPPSKTHHELGHLARQFSNVLRLIQDLDKDLCDNIILWMDCFSIDPVFIHQLKHLGECTEQCACPPKEWDIGTIRLWLRNALAEFYEASLSREVREAAQQNFMTHYLRGIVDIDTSVAGGLEEGSQELRYLDGGICELEDTSVQPEPIYADAIVYSPESYTSGSTVAELPVDGTRSETTLTESPDLEGPGLTERTVCRRCRPRFTID</sequence>